<dbReference type="PROSITE" id="PS50800">
    <property type="entry name" value="SAP"/>
    <property type="match status" value="1"/>
</dbReference>
<dbReference type="OrthoDB" id="3251511at2759"/>
<proteinExistence type="predicted"/>
<keyword evidence="3" id="KW-1185">Reference proteome</keyword>
<comment type="caution">
    <text evidence="2">The sequence shown here is derived from an EMBL/GenBank/DDBJ whole genome shotgun (WGS) entry which is preliminary data.</text>
</comment>
<accession>A0A9P7JFS3</accession>
<protein>
    <recommendedName>
        <fullName evidence="1">SAP domain-containing protein</fullName>
    </recommendedName>
</protein>
<dbReference type="Proteomes" id="UP000807769">
    <property type="component" value="Unassembled WGS sequence"/>
</dbReference>
<dbReference type="RefSeq" id="XP_041195176.1">
    <property type="nucleotide sequence ID" value="XM_041332654.1"/>
</dbReference>
<evidence type="ECO:0000259" key="1">
    <source>
        <dbReference type="PROSITE" id="PS50800"/>
    </source>
</evidence>
<dbReference type="AlphaFoldDB" id="A0A9P7JFS3"/>
<name>A0A9P7JFS3_9AGAM</name>
<evidence type="ECO:0000313" key="3">
    <source>
        <dbReference type="Proteomes" id="UP000807769"/>
    </source>
</evidence>
<evidence type="ECO:0000313" key="2">
    <source>
        <dbReference type="EMBL" id="KAG1819641.1"/>
    </source>
</evidence>
<feature type="domain" description="SAP" evidence="1">
    <location>
        <begin position="95"/>
        <end position="129"/>
    </location>
</feature>
<dbReference type="InterPro" id="IPR003034">
    <property type="entry name" value="SAP_dom"/>
</dbReference>
<reference evidence="2" key="1">
    <citation type="journal article" date="2020" name="New Phytol.">
        <title>Comparative genomics reveals dynamic genome evolution in host specialist ectomycorrhizal fungi.</title>
        <authorList>
            <person name="Lofgren L.A."/>
            <person name="Nguyen N.H."/>
            <person name="Vilgalys R."/>
            <person name="Ruytinx J."/>
            <person name="Liao H.L."/>
            <person name="Branco S."/>
            <person name="Kuo A."/>
            <person name="LaButti K."/>
            <person name="Lipzen A."/>
            <person name="Andreopoulos W."/>
            <person name="Pangilinan J."/>
            <person name="Riley R."/>
            <person name="Hundley H."/>
            <person name="Na H."/>
            <person name="Barry K."/>
            <person name="Grigoriev I.V."/>
            <person name="Stajich J.E."/>
            <person name="Kennedy P.G."/>
        </authorList>
    </citation>
    <scope>NUCLEOTIDE SEQUENCE</scope>
    <source>
        <strain evidence="2">MN1</strain>
    </source>
</reference>
<gene>
    <name evidence="2" type="ORF">BJ212DRAFT_1298092</name>
</gene>
<sequence length="310" mass="35184">MPPRKGIPPLTLRRNVRSPGTASLVVHQVDQFTVYVYRVSFSSTLIQYPPSPDLVIQPPNVREVVSALVDSSQQEDLGPYKVLTLPVSEANLILFFYIFHYQLQAPCREHGLNLRGRKADLIERLAVAVSPSCPIPSKMLTAAVTEASQMTAWITKALTQQEMYQDDEEPVVQASGPCLVTIDDAKVWHWLTAAIASGEVPDMIIDAHRIIQYLRYTSTRKLLSRNGCERRMGPSLQREDFDITENTILDSHLFPEHFEQVKESVVMHLTQRHITRSSAYSLMTLWTRRTMNTFNRGKGMTDVIAARQYD</sequence>
<dbReference type="GeneID" id="64626671"/>
<dbReference type="Pfam" id="PF02037">
    <property type="entry name" value="SAP"/>
    <property type="match status" value="1"/>
</dbReference>
<organism evidence="2 3">
    <name type="scientific">Suillus subaureus</name>
    <dbReference type="NCBI Taxonomy" id="48587"/>
    <lineage>
        <taxon>Eukaryota</taxon>
        <taxon>Fungi</taxon>
        <taxon>Dikarya</taxon>
        <taxon>Basidiomycota</taxon>
        <taxon>Agaricomycotina</taxon>
        <taxon>Agaricomycetes</taxon>
        <taxon>Agaricomycetidae</taxon>
        <taxon>Boletales</taxon>
        <taxon>Suillineae</taxon>
        <taxon>Suillaceae</taxon>
        <taxon>Suillus</taxon>
    </lineage>
</organism>
<dbReference type="EMBL" id="JABBWG010000009">
    <property type="protein sequence ID" value="KAG1819641.1"/>
    <property type="molecule type" value="Genomic_DNA"/>
</dbReference>